<dbReference type="AlphaFoldDB" id="A0A9P9WAG8"/>
<organism evidence="3 4">
    <name type="scientific">Neoarthrinium moseri</name>
    <dbReference type="NCBI Taxonomy" id="1658444"/>
    <lineage>
        <taxon>Eukaryota</taxon>
        <taxon>Fungi</taxon>
        <taxon>Dikarya</taxon>
        <taxon>Ascomycota</taxon>
        <taxon>Pezizomycotina</taxon>
        <taxon>Sordariomycetes</taxon>
        <taxon>Xylariomycetidae</taxon>
        <taxon>Amphisphaeriales</taxon>
        <taxon>Apiosporaceae</taxon>
        <taxon>Neoarthrinium</taxon>
    </lineage>
</organism>
<comment type="caution">
    <text evidence="3">The sequence shown here is derived from an EMBL/GenBank/DDBJ whole genome shotgun (WGS) entry which is preliminary data.</text>
</comment>
<evidence type="ECO:0008006" key="5">
    <source>
        <dbReference type="Google" id="ProtNLM"/>
    </source>
</evidence>
<comment type="similarity">
    <text evidence="1">Belongs to the class IV-like SAM-binding methyltransferase superfamily.</text>
</comment>
<dbReference type="OrthoDB" id="361029at2759"/>
<dbReference type="InterPro" id="IPR029028">
    <property type="entry name" value="Alpha/beta_knot_MTases"/>
</dbReference>
<feature type="region of interest" description="Disordered" evidence="2">
    <location>
        <begin position="1"/>
        <end position="21"/>
    </location>
</feature>
<feature type="region of interest" description="Disordered" evidence="2">
    <location>
        <begin position="191"/>
        <end position="210"/>
    </location>
</feature>
<evidence type="ECO:0000313" key="4">
    <source>
        <dbReference type="Proteomes" id="UP000829685"/>
    </source>
</evidence>
<keyword evidence="4" id="KW-1185">Reference proteome</keyword>
<dbReference type="Pfam" id="PF02598">
    <property type="entry name" value="Methyltrn_RNA_3"/>
    <property type="match status" value="1"/>
</dbReference>
<gene>
    <name evidence="3" type="ORF">JX265_012598</name>
</gene>
<accession>A0A9P9WAG8</accession>
<evidence type="ECO:0000313" key="3">
    <source>
        <dbReference type="EMBL" id="KAI1853913.1"/>
    </source>
</evidence>
<dbReference type="CDD" id="cd18086">
    <property type="entry name" value="HsC9orf114-like"/>
    <property type="match status" value="1"/>
</dbReference>
<dbReference type="PANTHER" id="PTHR12150">
    <property type="entry name" value="CLASS IV SAM-BINDING METHYLTRANSFERASE-RELATED"/>
    <property type="match status" value="1"/>
</dbReference>
<dbReference type="EMBL" id="JAFIMR010000055">
    <property type="protein sequence ID" value="KAI1853913.1"/>
    <property type="molecule type" value="Genomic_DNA"/>
</dbReference>
<dbReference type="InterPro" id="IPR012340">
    <property type="entry name" value="NA-bd_OB-fold"/>
</dbReference>
<dbReference type="Gene3D" id="3.40.1280.10">
    <property type="match status" value="1"/>
</dbReference>
<dbReference type="Proteomes" id="UP000829685">
    <property type="component" value="Unassembled WGS sequence"/>
</dbReference>
<dbReference type="InterPro" id="IPR029026">
    <property type="entry name" value="tRNA_m1G_MTases_N"/>
</dbReference>
<feature type="compositionally biased region" description="Basic and acidic residues" evidence="2">
    <location>
        <begin position="194"/>
        <end position="210"/>
    </location>
</feature>
<dbReference type="Gene3D" id="2.40.50.140">
    <property type="entry name" value="Nucleic acid-binding proteins"/>
    <property type="match status" value="1"/>
</dbReference>
<sequence>MSYHDQDRSKKRKVSRDGDYVDTSRPSAFFQPVQGRDWTLSVAIPGSVVSTCRRDDQRIAVINQIARALAVFSIDEVVIFDDSPMDQRMSNVDPKSYMGDTDPCGYVEHLLNYVEVPPFMRKTLIPFHKNLHGAGLLESLDLPHHPHPSEWLPYREGLSTSEGARGGKGTVVDVGAKEKVTIEDDIPPNHRVTLHIDENDPSRGEAVHPAEPRTKGGYYWGYTIRRCKSLASIFEECTYEGGYDVSIGTSERGVLIPNAFPEKKKPEPLKFNHLLIVFGGPRGIEYAAENDPALQEMGIIRGKTKELFDHWINILPGQGSRTIRTGEALFIGLTGLRRLWEAR</sequence>
<name>A0A9P9WAG8_9PEZI</name>
<evidence type="ECO:0000256" key="2">
    <source>
        <dbReference type="SAM" id="MobiDB-lite"/>
    </source>
</evidence>
<dbReference type="SUPFAM" id="SSF75217">
    <property type="entry name" value="alpha/beta knot"/>
    <property type="match status" value="1"/>
</dbReference>
<reference evidence="3" key="1">
    <citation type="submission" date="2021-03" db="EMBL/GenBank/DDBJ databases">
        <title>Revisited historic fungal species revealed as producer of novel bioactive compounds through whole genome sequencing and comparative genomics.</title>
        <authorList>
            <person name="Vignolle G.A."/>
            <person name="Hochenegger N."/>
            <person name="Mach R.L."/>
            <person name="Mach-Aigner A.R."/>
            <person name="Javad Rahimi M."/>
            <person name="Salim K.A."/>
            <person name="Chan C.M."/>
            <person name="Lim L.B.L."/>
            <person name="Cai F."/>
            <person name="Druzhinina I.S."/>
            <person name="U'Ren J.M."/>
            <person name="Derntl C."/>
        </authorList>
    </citation>
    <scope>NUCLEOTIDE SEQUENCE</scope>
    <source>
        <strain evidence="3">TUCIM 5799</strain>
    </source>
</reference>
<dbReference type="PANTHER" id="PTHR12150:SF13">
    <property type="entry name" value="METHYLTRANSFERASE C9ORF114-RELATED"/>
    <property type="match status" value="1"/>
</dbReference>
<dbReference type="SUPFAM" id="SSF50249">
    <property type="entry name" value="Nucleic acid-binding proteins"/>
    <property type="match status" value="1"/>
</dbReference>
<evidence type="ECO:0000256" key="1">
    <source>
        <dbReference type="ARBA" id="ARBA00009841"/>
    </source>
</evidence>
<protein>
    <recommendedName>
        <fullName evidence="5">Deoxyribose-phosphate aldolase</fullName>
    </recommendedName>
</protein>
<dbReference type="InterPro" id="IPR003750">
    <property type="entry name" value="Put_MeTrfase-C9orf114-like"/>
</dbReference>
<proteinExistence type="inferred from homology"/>